<accession>A0A5C8UPF0</accession>
<dbReference type="RefSeq" id="WP_147783502.1">
    <property type="nucleotide sequence ID" value="NZ_VRMG01000007.1"/>
</dbReference>
<evidence type="ECO:0000313" key="2">
    <source>
        <dbReference type="EMBL" id="TXN30318.1"/>
    </source>
</evidence>
<evidence type="ECO:0000259" key="1">
    <source>
        <dbReference type="SMART" id="SM00731"/>
    </source>
</evidence>
<dbReference type="AlphaFoldDB" id="A0A5C8UPF0"/>
<dbReference type="GO" id="GO:0008237">
    <property type="term" value="F:metallopeptidase activity"/>
    <property type="evidence" value="ECO:0007669"/>
    <property type="project" value="UniProtKB-KW"/>
</dbReference>
<gene>
    <name evidence="2" type="ORF">FVP33_09890</name>
</gene>
<dbReference type="EMBL" id="VRMG01000007">
    <property type="protein sequence ID" value="TXN30318.1"/>
    <property type="molecule type" value="Genomic_DNA"/>
</dbReference>
<comment type="caution">
    <text evidence="2">The sequence shown here is derived from an EMBL/GenBank/DDBJ whole genome shotgun (WGS) entry which is preliminary data.</text>
</comment>
<organism evidence="2 3">
    <name type="scientific">Lacisediminihabitans profunda</name>
    <dbReference type="NCBI Taxonomy" id="2594790"/>
    <lineage>
        <taxon>Bacteria</taxon>
        <taxon>Bacillati</taxon>
        <taxon>Actinomycetota</taxon>
        <taxon>Actinomycetes</taxon>
        <taxon>Micrococcales</taxon>
        <taxon>Microbacteriaceae</taxon>
        <taxon>Lacisediminihabitans</taxon>
    </lineage>
</organism>
<evidence type="ECO:0000313" key="3">
    <source>
        <dbReference type="Proteomes" id="UP000321379"/>
    </source>
</evidence>
<reference evidence="2 3" key="1">
    <citation type="submission" date="2019-08" db="EMBL/GenBank/DDBJ databases">
        <title>Bacterial whole genome sequence for Glaciihabitans sp. CHu50b-6-2.</title>
        <authorList>
            <person name="Jin L."/>
        </authorList>
    </citation>
    <scope>NUCLEOTIDE SEQUENCE [LARGE SCALE GENOMIC DNA]</scope>
    <source>
        <strain evidence="2 3">CHu50b-6-2</strain>
    </source>
</reference>
<keyword evidence="3" id="KW-1185">Reference proteome</keyword>
<dbReference type="InterPro" id="IPR006640">
    <property type="entry name" value="SprT-like_domain"/>
</dbReference>
<dbReference type="Gene3D" id="3.30.2010.10">
    <property type="entry name" value="Metalloproteases ('zincins'), catalytic domain"/>
    <property type="match status" value="1"/>
</dbReference>
<keyword evidence="2" id="KW-0378">Hydrolase</keyword>
<name>A0A5C8UPF0_9MICO</name>
<dbReference type="GO" id="GO:0006950">
    <property type="term" value="P:response to stress"/>
    <property type="evidence" value="ECO:0007669"/>
    <property type="project" value="UniProtKB-ARBA"/>
</dbReference>
<keyword evidence="2" id="KW-0482">Metalloprotease</keyword>
<feature type="domain" description="SprT-like" evidence="1">
    <location>
        <begin position="2"/>
        <end position="140"/>
    </location>
</feature>
<dbReference type="SMART" id="SM00731">
    <property type="entry name" value="SprT"/>
    <property type="match status" value="1"/>
</dbReference>
<protein>
    <submittedName>
        <fullName evidence="2">SprT family zinc-dependent metalloprotease</fullName>
    </submittedName>
</protein>
<proteinExistence type="predicted"/>
<sequence length="157" mass="17502">MADLARVRTWANALIALHLDSSWSFAFDSAKTRAGLCNYTSKTISVSRYLASRYDDDEVHQVLLHEVAHAMAGTRAGHGPRWKAVAADLGYEGKRLHDGEIANELAPWVGECPAGHLHYRYRKPTRALACGRCSRRFDPANAISWTQRAVARQRRAG</sequence>
<dbReference type="GO" id="GO:0006508">
    <property type="term" value="P:proteolysis"/>
    <property type="evidence" value="ECO:0007669"/>
    <property type="project" value="UniProtKB-KW"/>
</dbReference>
<dbReference type="Proteomes" id="UP000321379">
    <property type="component" value="Unassembled WGS sequence"/>
</dbReference>
<dbReference type="Pfam" id="PF10263">
    <property type="entry name" value="SprT-like"/>
    <property type="match status" value="1"/>
</dbReference>
<keyword evidence="2" id="KW-0645">Protease</keyword>